<dbReference type="GO" id="GO:0016740">
    <property type="term" value="F:transferase activity"/>
    <property type="evidence" value="ECO:0007669"/>
    <property type="project" value="UniProtKB-KW"/>
</dbReference>
<dbReference type="PROSITE" id="PS50206">
    <property type="entry name" value="RHODANESE_3"/>
    <property type="match status" value="1"/>
</dbReference>
<gene>
    <name evidence="2" type="ORF">AVDCRST_MAG51-931</name>
</gene>
<dbReference type="PANTHER" id="PTHR43031:SF18">
    <property type="entry name" value="RHODANESE-RELATED SULFURTRANSFERASES"/>
    <property type="match status" value="1"/>
</dbReference>
<reference evidence="2" key="1">
    <citation type="submission" date="2020-02" db="EMBL/GenBank/DDBJ databases">
        <authorList>
            <person name="Meier V. D."/>
        </authorList>
    </citation>
    <scope>NUCLEOTIDE SEQUENCE</scope>
    <source>
        <strain evidence="2">AVDCRST_MAG51</strain>
    </source>
</reference>
<dbReference type="SUPFAM" id="SSF52821">
    <property type="entry name" value="Rhodanese/Cell cycle control phosphatase"/>
    <property type="match status" value="1"/>
</dbReference>
<dbReference type="InterPro" id="IPR001763">
    <property type="entry name" value="Rhodanese-like_dom"/>
</dbReference>
<feature type="domain" description="Rhodanese" evidence="1">
    <location>
        <begin position="44"/>
        <end position="134"/>
    </location>
</feature>
<dbReference type="EMBL" id="CADCUX010000229">
    <property type="protein sequence ID" value="CAA9401761.1"/>
    <property type="molecule type" value="Genomic_DNA"/>
</dbReference>
<dbReference type="Pfam" id="PF00581">
    <property type="entry name" value="Rhodanese"/>
    <property type="match status" value="1"/>
</dbReference>
<dbReference type="Gene3D" id="3.40.250.10">
    <property type="entry name" value="Rhodanese-like domain"/>
    <property type="match status" value="1"/>
</dbReference>
<dbReference type="InterPro" id="IPR050229">
    <property type="entry name" value="GlpE_sulfurtransferase"/>
</dbReference>
<keyword evidence="2" id="KW-0808">Transferase</keyword>
<organism evidence="2">
    <name type="scientific">uncultured Ramlibacter sp</name>
    <dbReference type="NCBI Taxonomy" id="260755"/>
    <lineage>
        <taxon>Bacteria</taxon>
        <taxon>Pseudomonadati</taxon>
        <taxon>Pseudomonadota</taxon>
        <taxon>Betaproteobacteria</taxon>
        <taxon>Burkholderiales</taxon>
        <taxon>Comamonadaceae</taxon>
        <taxon>Ramlibacter</taxon>
        <taxon>environmental samples</taxon>
    </lineage>
</organism>
<accession>A0A6J4P0L5</accession>
<name>A0A6J4P0L5_9BURK</name>
<evidence type="ECO:0000259" key="1">
    <source>
        <dbReference type="PROSITE" id="PS50206"/>
    </source>
</evidence>
<sequence>MDFLINNWTLIAVAFVSGAMLLWPVVQGSTMGGITSANAVLLINREKAVVIDVSETEEFAQGHIGGARNIPLNQLEQRLPEVVKNKALPVLLVCPNGARSNRALAIAKKLGYDKAQVIAGGLRGWKDANLPVEKA</sequence>
<dbReference type="PANTHER" id="PTHR43031">
    <property type="entry name" value="FAD-DEPENDENT OXIDOREDUCTASE"/>
    <property type="match status" value="1"/>
</dbReference>
<protein>
    <submittedName>
        <fullName evidence="2">Rhodanese-related sulfurtransferase YibN</fullName>
    </submittedName>
</protein>
<proteinExistence type="predicted"/>
<evidence type="ECO:0000313" key="2">
    <source>
        <dbReference type="EMBL" id="CAA9401761.1"/>
    </source>
</evidence>
<dbReference type="CDD" id="cd00158">
    <property type="entry name" value="RHOD"/>
    <property type="match status" value="1"/>
</dbReference>
<dbReference type="SMART" id="SM00450">
    <property type="entry name" value="RHOD"/>
    <property type="match status" value="1"/>
</dbReference>
<dbReference type="InterPro" id="IPR036873">
    <property type="entry name" value="Rhodanese-like_dom_sf"/>
</dbReference>
<dbReference type="AlphaFoldDB" id="A0A6J4P0L5"/>